<accession>A0A6I4FRW2</accession>
<name>A0A6I4FRW2_AGRVI</name>
<gene>
    <name evidence="1" type="ORF">GOZ88_25395</name>
</gene>
<sequence length="361" mass="40978">MIAFTRAAASSPDTLMVSAVLDEEHNDEAIYEAAARVFQYEHRNESDRRWYFDDFDLSVQSIAYINDAQISPPSSHFSLLGAEGDVYHIAKPSHRVERIKGAGTAYPESKFYGKVFKLTQIEDRLYVCGSGGQIYVRRNYDSWELLTDTVIFDPDAHVKLMENAPNTEDPSFLEWLVKIQEEEPRNLFFNDIKGLSKNEIYLCGEEGIKPVLCYWDGSKIHEINVYLPEAALTGIYIENPDSVWVCGREGVLLHGSYARGFSPVSLNTQLNLFHMITPYRGKLVMPASVRPGGLYEYDPKTGDFGKFDPPLPRLRSRDDPNSIDGGPFFAQAVGDVLWVVASKDIFRFDGKEWERIDHPDL</sequence>
<evidence type="ECO:0000313" key="1">
    <source>
        <dbReference type="EMBL" id="MVA59427.1"/>
    </source>
</evidence>
<organism evidence="1 2">
    <name type="scientific">Agrobacterium vitis</name>
    <name type="common">Rhizobium vitis</name>
    <dbReference type="NCBI Taxonomy" id="373"/>
    <lineage>
        <taxon>Bacteria</taxon>
        <taxon>Pseudomonadati</taxon>
        <taxon>Pseudomonadota</taxon>
        <taxon>Alphaproteobacteria</taxon>
        <taxon>Hyphomicrobiales</taxon>
        <taxon>Rhizobiaceae</taxon>
        <taxon>Rhizobium/Agrobacterium group</taxon>
        <taxon>Agrobacterium</taxon>
    </lineage>
</organism>
<comment type="caution">
    <text evidence="1">The sequence shown here is derived from an EMBL/GenBank/DDBJ whole genome shotgun (WGS) entry which is preliminary data.</text>
</comment>
<dbReference type="OrthoDB" id="7806791at2"/>
<dbReference type="AlphaFoldDB" id="A0A6I4FRW2"/>
<dbReference type="GeneID" id="60683876"/>
<dbReference type="RefSeq" id="WP_147274061.1">
    <property type="nucleotide sequence ID" value="NZ_CP055265.1"/>
</dbReference>
<evidence type="ECO:0000313" key="2">
    <source>
        <dbReference type="Proteomes" id="UP000440716"/>
    </source>
</evidence>
<dbReference type="Proteomes" id="UP000440716">
    <property type="component" value="Unassembled WGS sequence"/>
</dbReference>
<dbReference type="EMBL" id="WPHU01000020">
    <property type="protein sequence ID" value="MVA59427.1"/>
    <property type="molecule type" value="Genomic_DNA"/>
</dbReference>
<protein>
    <submittedName>
        <fullName evidence="1">Uncharacterized protein</fullName>
    </submittedName>
</protein>
<proteinExistence type="predicted"/>
<reference evidence="1 2" key="1">
    <citation type="submission" date="2019-12" db="EMBL/GenBank/DDBJ databases">
        <title>Whole-genome sequencing of Allorhizobium vitis.</title>
        <authorList>
            <person name="Gan H.M."/>
            <person name="Szegedi E."/>
            <person name="Burr T."/>
            <person name="Savka M.A."/>
        </authorList>
    </citation>
    <scope>NUCLEOTIDE SEQUENCE [LARGE SCALE GENOMIC DNA]</scope>
    <source>
        <strain evidence="1 2">CG415</strain>
    </source>
</reference>